<organism evidence="4 5">
    <name type="scientific">Propithecus coquereli</name>
    <name type="common">Coquerel's sifaka</name>
    <name type="synonym">Propithecus verreauxi coquereli</name>
    <dbReference type="NCBI Taxonomy" id="379532"/>
    <lineage>
        <taxon>Eukaryota</taxon>
        <taxon>Metazoa</taxon>
        <taxon>Chordata</taxon>
        <taxon>Craniata</taxon>
        <taxon>Vertebrata</taxon>
        <taxon>Euteleostomi</taxon>
        <taxon>Mammalia</taxon>
        <taxon>Eutheria</taxon>
        <taxon>Euarchontoglires</taxon>
        <taxon>Primates</taxon>
        <taxon>Strepsirrhini</taxon>
        <taxon>Lemuriformes</taxon>
        <taxon>Indriidae</taxon>
        <taxon>Propithecus</taxon>
    </lineage>
</organism>
<dbReference type="OrthoDB" id="9741516at2759"/>
<dbReference type="InterPro" id="IPR035960">
    <property type="entry name" value="Secretoglobin_sf"/>
</dbReference>
<sequence length="93" mass="10848">MKLLMVLLLVAFPLYCSAGSGCRRLEDIINKLLDKNMSVSEFKNDLREFIHHHYSSEAVGEFKQCFLNQSDETLKNIGSLMQIIYDSRWCRPF</sequence>
<dbReference type="OMA" id="LPLYCFA"/>
<dbReference type="KEGG" id="pcoq:105827327"/>
<accession>A0A2K6GZL1</accession>
<evidence type="ECO:0000256" key="3">
    <source>
        <dbReference type="SAM" id="SignalP"/>
    </source>
</evidence>
<evidence type="ECO:0000256" key="1">
    <source>
        <dbReference type="ARBA" id="ARBA00004613"/>
    </source>
</evidence>
<evidence type="ECO:0000256" key="2">
    <source>
        <dbReference type="ARBA" id="ARBA00022525"/>
    </source>
</evidence>
<evidence type="ECO:0000313" key="5">
    <source>
        <dbReference type="Proteomes" id="UP000233160"/>
    </source>
</evidence>
<dbReference type="PANTHER" id="PTHR14037">
    <property type="entry name" value="MAMMAGLOBIN-RELATED"/>
    <property type="match status" value="1"/>
</dbReference>
<keyword evidence="3" id="KW-0732">Signal</keyword>
<dbReference type="GO" id="GO:0005615">
    <property type="term" value="C:extracellular space"/>
    <property type="evidence" value="ECO:0007669"/>
    <property type="project" value="Ensembl"/>
</dbReference>
<keyword evidence="5" id="KW-1185">Reference proteome</keyword>
<gene>
    <name evidence="4" type="primary">SCGB2A1</name>
</gene>
<protein>
    <submittedName>
        <fullName evidence="4">Secretoglobin family 2A member 1</fullName>
    </submittedName>
</protein>
<dbReference type="InterPro" id="IPR016126">
    <property type="entry name" value="Secretoglobin"/>
</dbReference>
<dbReference type="PANTHER" id="PTHR14037:SF4">
    <property type="entry name" value="MAMMAGLOBIN-B"/>
    <property type="match status" value="1"/>
</dbReference>
<proteinExistence type="predicted"/>
<dbReference type="GeneTree" id="ENSGT00390000013802"/>
<dbReference type="CDD" id="cd00633">
    <property type="entry name" value="Secretoglobin"/>
    <property type="match status" value="1"/>
</dbReference>
<name>A0A2K6GZL1_PROCO</name>
<dbReference type="SUPFAM" id="SSF48201">
    <property type="entry name" value="Uteroglobin-like"/>
    <property type="match status" value="1"/>
</dbReference>
<dbReference type="Ensembl" id="ENSPCOT00000042671.1">
    <property type="protein sequence ID" value="ENSPCOP00000031712.1"/>
    <property type="gene ID" value="ENSPCOG00000028625.1"/>
</dbReference>
<comment type="subcellular location">
    <subcellularLocation>
        <location evidence="1">Secreted</location>
    </subcellularLocation>
</comment>
<dbReference type="GO" id="GO:0030521">
    <property type="term" value="P:androgen receptor signaling pathway"/>
    <property type="evidence" value="ECO:0007669"/>
    <property type="project" value="Ensembl"/>
</dbReference>
<feature type="signal peptide" evidence="3">
    <location>
        <begin position="1"/>
        <end position="18"/>
    </location>
</feature>
<dbReference type="Proteomes" id="UP000233160">
    <property type="component" value="Unassembled WGS sequence"/>
</dbReference>
<dbReference type="PROSITE" id="PS51257">
    <property type="entry name" value="PROKAR_LIPOPROTEIN"/>
    <property type="match status" value="1"/>
</dbReference>
<dbReference type="AlphaFoldDB" id="A0A2K6GZL1"/>
<keyword evidence="2" id="KW-0964">Secreted</keyword>
<dbReference type="PROSITE" id="PS51311">
    <property type="entry name" value="SCGB"/>
    <property type="match status" value="1"/>
</dbReference>
<evidence type="ECO:0000313" key="4">
    <source>
        <dbReference type="Ensembl" id="ENSPCOP00000031712.1"/>
    </source>
</evidence>
<feature type="chain" id="PRO_5014318669" evidence="3">
    <location>
        <begin position="19"/>
        <end position="93"/>
    </location>
</feature>
<dbReference type="Pfam" id="PF01099">
    <property type="entry name" value="Uteroglobin"/>
    <property type="match status" value="1"/>
</dbReference>
<reference evidence="4" key="1">
    <citation type="submission" date="2025-08" db="UniProtKB">
        <authorList>
            <consortium name="Ensembl"/>
        </authorList>
    </citation>
    <scope>IDENTIFICATION</scope>
</reference>
<dbReference type="STRING" id="379532.ENSPCOP00000031712"/>
<reference evidence="4" key="2">
    <citation type="submission" date="2025-09" db="UniProtKB">
        <authorList>
            <consortium name="Ensembl"/>
        </authorList>
    </citation>
    <scope>IDENTIFICATION</scope>
</reference>